<keyword evidence="1" id="KW-0540">Nuclease</keyword>
<keyword evidence="1" id="KW-0436">Ligase</keyword>
<dbReference type="Proteomes" id="UP001203687">
    <property type="component" value="Unassembled WGS sequence"/>
</dbReference>
<dbReference type="InterPro" id="IPR026360">
    <property type="entry name" value="Xnuc_lig_assoc"/>
</dbReference>
<comment type="caution">
    <text evidence="1">The sequence shown here is derived from an EMBL/GenBank/DDBJ whole genome shotgun (WGS) entry which is preliminary data.</text>
</comment>
<proteinExistence type="predicted"/>
<evidence type="ECO:0000313" key="2">
    <source>
        <dbReference type="Proteomes" id="UP001203687"/>
    </source>
</evidence>
<dbReference type="EC" id="3.1.-.-" evidence="1"/>
<evidence type="ECO:0000313" key="1">
    <source>
        <dbReference type="EMBL" id="MCK8479834.1"/>
    </source>
</evidence>
<accession>A0ABT0H621</accession>
<keyword evidence="1" id="KW-0269">Exonuclease</keyword>
<name>A0ABT0H621_9FLAO</name>
<reference evidence="1" key="1">
    <citation type="submission" date="2022-04" db="EMBL/GenBank/DDBJ databases">
        <authorList>
            <person name="Ren T."/>
        </authorList>
    </citation>
    <scope>NUCLEOTIDE SEQUENCE</scope>
    <source>
        <strain evidence="1">F63249</strain>
    </source>
</reference>
<dbReference type="Gene3D" id="3.60.15.10">
    <property type="entry name" value="Ribonuclease Z/Hydroxyacylglutathione hydrolase-like"/>
    <property type="match status" value="1"/>
</dbReference>
<dbReference type="RefSeq" id="WP_248412083.1">
    <property type="nucleotide sequence ID" value="NZ_JALPQF010000003.1"/>
</dbReference>
<sequence length="340" mass="38158">MKLIKFTKKGIYCIPGKFYLDPWFPVDYAIISHGHADHAKWGMKHYLCHDDSKAILQHRIGKDISIESLPYHKERTINGVKVSFFPAGHIIGSAQIRLGYKGFIVVFSGDYKVKNDHLTAPFEPVKCHEFITESTFGLPIYNWSEETVLQQQMHDWVLHNQSINRTSICVGYSLGKAQRIMKLLDGLSDIYVHSAIHNVNEAIKSSGIILPQTKLWTADTDKTSLQNQIVIVPPALLGSNMIKRIPNAATAICSGWMQIRGNRRWQSVDAGFPISDHADWNGLISAVKATEAEKVYVTHGSQATFSKYLNEIGINSEEVITEYGTNEDENVETVTNLNAS</sequence>
<dbReference type="InterPro" id="IPR050698">
    <property type="entry name" value="MBL"/>
</dbReference>
<protein>
    <submittedName>
        <fullName evidence="1">Ligase-associated DNA damage response exonuclease</fullName>
        <ecNumber evidence="1">3.1.-.-</ecNumber>
    </submittedName>
</protein>
<organism evidence="1 2">
    <name type="scientific">Psychroserpens algicola</name>
    <dbReference type="NCBI Taxonomy" id="1719034"/>
    <lineage>
        <taxon>Bacteria</taxon>
        <taxon>Pseudomonadati</taxon>
        <taxon>Bacteroidota</taxon>
        <taxon>Flavobacteriia</taxon>
        <taxon>Flavobacteriales</taxon>
        <taxon>Flavobacteriaceae</taxon>
        <taxon>Psychroserpens</taxon>
    </lineage>
</organism>
<dbReference type="GO" id="GO:0016874">
    <property type="term" value="F:ligase activity"/>
    <property type="evidence" value="ECO:0007669"/>
    <property type="project" value="UniProtKB-KW"/>
</dbReference>
<keyword evidence="1" id="KW-0378">Hydrolase</keyword>
<dbReference type="GO" id="GO:0004527">
    <property type="term" value="F:exonuclease activity"/>
    <property type="evidence" value="ECO:0007669"/>
    <property type="project" value="UniProtKB-KW"/>
</dbReference>
<dbReference type="PANTHER" id="PTHR11203:SF49">
    <property type="entry name" value="BLL1145 PROTEIN"/>
    <property type="match status" value="1"/>
</dbReference>
<dbReference type="InterPro" id="IPR036866">
    <property type="entry name" value="RibonucZ/Hydroxyglut_hydro"/>
</dbReference>
<gene>
    <name evidence="1" type="ORF">MUY34_04330</name>
</gene>
<keyword evidence="2" id="KW-1185">Reference proteome</keyword>
<dbReference type="SUPFAM" id="SSF56281">
    <property type="entry name" value="Metallo-hydrolase/oxidoreductase"/>
    <property type="match status" value="1"/>
</dbReference>
<dbReference type="EMBL" id="JALPQF010000003">
    <property type="protein sequence ID" value="MCK8479834.1"/>
    <property type="molecule type" value="Genomic_DNA"/>
</dbReference>
<dbReference type="PANTHER" id="PTHR11203">
    <property type="entry name" value="CLEAVAGE AND POLYADENYLATION SPECIFICITY FACTOR FAMILY MEMBER"/>
    <property type="match status" value="1"/>
</dbReference>
<dbReference type="NCBIfam" id="TIGR04122">
    <property type="entry name" value="Xnuc_lig_assoc"/>
    <property type="match status" value="1"/>
</dbReference>